<gene>
    <name evidence="2" type="ORF">FOT63_25655</name>
</gene>
<dbReference type="Proteomes" id="UP000321307">
    <property type="component" value="Unassembled WGS sequence"/>
</dbReference>
<evidence type="ECO:0000256" key="1">
    <source>
        <dbReference type="SAM" id="SignalP"/>
    </source>
</evidence>
<sequence>MKLILSTALLIPSVCFSNTLMCGNFKLEMIPESMFKINGETVTSQRIKMLGEKENGMKVEMGLMPASDGNNYGFEYIHRPGTETRFLNVQLIQFSQDQPKIIGSFPCRKVNE</sequence>
<evidence type="ECO:0000313" key="2">
    <source>
        <dbReference type="EMBL" id="TXE22171.1"/>
    </source>
</evidence>
<feature type="chain" id="PRO_5040783377" description="Secreted protein" evidence="1">
    <location>
        <begin position="18"/>
        <end position="112"/>
    </location>
</feature>
<dbReference type="EMBL" id="VOUP01000056">
    <property type="protein sequence ID" value="TXE22171.1"/>
    <property type="molecule type" value="Genomic_DNA"/>
</dbReference>
<accession>A0A9X9BXW3</accession>
<name>A0A9X9BXW3_9GAMM</name>
<feature type="signal peptide" evidence="1">
    <location>
        <begin position="1"/>
        <end position="17"/>
    </location>
</feature>
<keyword evidence="1" id="KW-0732">Signal</keyword>
<protein>
    <recommendedName>
        <fullName evidence="4">Secreted protein</fullName>
    </recommendedName>
</protein>
<comment type="caution">
    <text evidence="2">The sequence shown here is derived from an EMBL/GenBank/DDBJ whole genome shotgun (WGS) entry which is preliminary data.</text>
</comment>
<reference evidence="2 3" key="1">
    <citation type="submission" date="2019-07" db="EMBL/GenBank/DDBJ databases">
        <title>Serratia strains were isolated from fresh produce.</title>
        <authorList>
            <person name="Cho G.-S."/>
            <person name="Stein M."/>
            <person name="Lee W."/>
            <person name="Suh S.H."/>
            <person name="Franz C.M.A.P."/>
        </authorList>
    </citation>
    <scope>NUCLEOTIDE SEQUENCE [LARGE SCALE GENOMIC DNA]</scope>
    <source>
        <strain evidence="2 3">S17</strain>
    </source>
</reference>
<organism evidence="2 3">
    <name type="scientific">Serratia ureilytica</name>
    <dbReference type="NCBI Taxonomy" id="300181"/>
    <lineage>
        <taxon>Bacteria</taxon>
        <taxon>Pseudomonadati</taxon>
        <taxon>Pseudomonadota</taxon>
        <taxon>Gammaproteobacteria</taxon>
        <taxon>Enterobacterales</taxon>
        <taxon>Yersiniaceae</taxon>
        <taxon>Serratia</taxon>
    </lineage>
</organism>
<proteinExistence type="predicted"/>
<dbReference type="AlphaFoldDB" id="A0A9X9BXW3"/>
<evidence type="ECO:0000313" key="3">
    <source>
        <dbReference type="Proteomes" id="UP000321307"/>
    </source>
</evidence>
<dbReference type="RefSeq" id="WP_147839288.1">
    <property type="nucleotide sequence ID" value="NZ_VOUP01000056.1"/>
</dbReference>
<evidence type="ECO:0008006" key="4">
    <source>
        <dbReference type="Google" id="ProtNLM"/>
    </source>
</evidence>